<dbReference type="InterPro" id="IPR004839">
    <property type="entry name" value="Aminotransferase_I/II_large"/>
</dbReference>
<evidence type="ECO:0000259" key="6">
    <source>
        <dbReference type="Pfam" id="PF00155"/>
    </source>
</evidence>
<organism evidence="7 8">
    <name type="scientific">Sphingobacterium ginsenosidimutans</name>
    <dbReference type="NCBI Taxonomy" id="687845"/>
    <lineage>
        <taxon>Bacteria</taxon>
        <taxon>Pseudomonadati</taxon>
        <taxon>Bacteroidota</taxon>
        <taxon>Sphingobacteriia</taxon>
        <taxon>Sphingobacteriales</taxon>
        <taxon>Sphingobacteriaceae</taxon>
        <taxon>Sphingobacterium</taxon>
    </lineage>
</organism>
<dbReference type="Gene3D" id="3.40.640.10">
    <property type="entry name" value="Type I PLP-dependent aspartate aminotransferase-like (Major domain)"/>
    <property type="match status" value="1"/>
</dbReference>
<name>A0ABP8ABY0_9SPHI</name>
<evidence type="ECO:0000256" key="5">
    <source>
        <dbReference type="ARBA" id="ARBA00037974"/>
    </source>
</evidence>
<gene>
    <name evidence="7" type="ORF">GCM10022218_37120</name>
</gene>
<dbReference type="InterPro" id="IPR027619">
    <property type="entry name" value="C-S_lyase_PatB-like"/>
</dbReference>
<comment type="similarity">
    <text evidence="5">Belongs to the class-II pyridoxal-phosphate-dependent aminotransferase family. MalY/PatB cystathionine beta-lyase subfamily.</text>
</comment>
<keyword evidence="3" id="KW-0663">Pyridoxal phosphate</keyword>
<dbReference type="InterPro" id="IPR015421">
    <property type="entry name" value="PyrdxlP-dep_Trfase_major"/>
</dbReference>
<evidence type="ECO:0000256" key="1">
    <source>
        <dbReference type="ARBA" id="ARBA00001933"/>
    </source>
</evidence>
<feature type="domain" description="Aminotransferase class I/classII large" evidence="6">
    <location>
        <begin position="27"/>
        <end position="380"/>
    </location>
</feature>
<dbReference type="CDD" id="cd00609">
    <property type="entry name" value="AAT_like"/>
    <property type="match status" value="1"/>
</dbReference>
<comment type="caution">
    <text evidence="7">The sequence shown here is derived from an EMBL/GenBank/DDBJ whole genome shotgun (WGS) entry which is preliminary data.</text>
</comment>
<dbReference type="NCBIfam" id="TIGR04350">
    <property type="entry name" value="C_S_lyase_PatB"/>
    <property type="match status" value="1"/>
</dbReference>
<dbReference type="Pfam" id="PF00155">
    <property type="entry name" value="Aminotran_1_2"/>
    <property type="match status" value="1"/>
</dbReference>
<evidence type="ECO:0000256" key="4">
    <source>
        <dbReference type="ARBA" id="ARBA00023239"/>
    </source>
</evidence>
<dbReference type="InterPro" id="IPR015422">
    <property type="entry name" value="PyrdxlP-dep_Trfase_small"/>
</dbReference>
<sequence>MIYNFDKIIDRRGTDSVKWNQQDYADLIPLWVADMDFPASKEIIDALTRRVQHGIYGYAKVPDAFYEAVSDWSNRKHGFHLQREWILPVLGVVPALSAIVAALTETGDKVLIQEPVYHCFFSSIERNGCEVVSNDLLYKDGQYAIDFVDFETKASDPKVKLFILCSPHNPAGRVWTKAELERLGEICLKHNVLVISDEIHCDLVFEGHQHIPFGTINQAFLANTITCIAPSKTFNLAGLQVAAVIVADPILNKKVKDAFLVNEIASISPFAITGLIAAYQQGEDWLQQALAYIYNNYIYLNSYMAEHLPALKIIPLEGTYLVWVDCTALNISSRKLGQILLKEAHLQVNVGAMYGKGSDSFIRLNIACSRSILQEGLARLKQVLLNLPKE</sequence>
<evidence type="ECO:0000313" key="8">
    <source>
        <dbReference type="Proteomes" id="UP001500167"/>
    </source>
</evidence>
<dbReference type="InterPro" id="IPR051798">
    <property type="entry name" value="Class-II_PLP-Dep_Aminotrans"/>
</dbReference>
<keyword evidence="8" id="KW-1185">Reference proteome</keyword>
<keyword evidence="7" id="KW-0032">Aminotransferase</keyword>
<keyword evidence="4" id="KW-0456">Lyase</keyword>
<accession>A0ABP8ABY0</accession>
<comment type="cofactor">
    <cofactor evidence="1">
        <name>pyridoxal 5'-phosphate</name>
        <dbReference type="ChEBI" id="CHEBI:597326"/>
    </cofactor>
</comment>
<evidence type="ECO:0000256" key="2">
    <source>
        <dbReference type="ARBA" id="ARBA00012224"/>
    </source>
</evidence>
<reference evidence="8" key="1">
    <citation type="journal article" date="2019" name="Int. J. Syst. Evol. Microbiol.">
        <title>The Global Catalogue of Microorganisms (GCM) 10K type strain sequencing project: providing services to taxonomists for standard genome sequencing and annotation.</title>
        <authorList>
            <consortium name="The Broad Institute Genomics Platform"/>
            <consortium name="The Broad Institute Genome Sequencing Center for Infectious Disease"/>
            <person name="Wu L."/>
            <person name="Ma J."/>
        </authorList>
    </citation>
    <scope>NUCLEOTIDE SEQUENCE [LARGE SCALE GENOMIC DNA]</scope>
    <source>
        <strain evidence="8">JCM 16722</strain>
    </source>
</reference>
<dbReference type="RefSeq" id="WP_346087480.1">
    <property type="nucleotide sequence ID" value="NZ_BAAAZK010000007.1"/>
</dbReference>
<dbReference type="EMBL" id="BAAAZK010000007">
    <property type="protein sequence ID" value="GAA4181401.1"/>
    <property type="molecule type" value="Genomic_DNA"/>
</dbReference>
<dbReference type="PANTHER" id="PTHR43525">
    <property type="entry name" value="PROTEIN MALY"/>
    <property type="match status" value="1"/>
</dbReference>
<protein>
    <recommendedName>
        <fullName evidence="2">cysteine-S-conjugate beta-lyase</fullName>
        <ecNumber evidence="2">4.4.1.13</ecNumber>
    </recommendedName>
</protein>
<keyword evidence="7" id="KW-0808">Transferase</keyword>
<dbReference type="SUPFAM" id="SSF53383">
    <property type="entry name" value="PLP-dependent transferases"/>
    <property type="match status" value="1"/>
</dbReference>
<evidence type="ECO:0000256" key="3">
    <source>
        <dbReference type="ARBA" id="ARBA00022898"/>
    </source>
</evidence>
<dbReference type="Gene3D" id="3.90.1150.10">
    <property type="entry name" value="Aspartate Aminotransferase, domain 1"/>
    <property type="match status" value="1"/>
</dbReference>
<dbReference type="GO" id="GO:0008483">
    <property type="term" value="F:transaminase activity"/>
    <property type="evidence" value="ECO:0007669"/>
    <property type="project" value="UniProtKB-KW"/>
</dbReference>
<dbReference type="PANTHER" id="PTHR43525:SF1">
    <property type="entry name" value="PROTEIN MALY"/>
    <property type="match status" value="1"/>
</dbReference>
<dbReference type="InterPro" id="IPR015424">
    <property type="entry name" value="PyrdxlP-dep_Trfase"/>
</dbReference>
<proteinExistence type="inferred from homology"/>
<dbReference type="EC" id="4.4.1.13" evidence="2"/>
<evidence type="ECO:0000313" key="7">
    <source>
        <dbReference type="EMBL" id="GAA4181401.1"/>
    </source>
</evidence>
<dbReference type="Proteomes" id="UP001500167">
    <property type="component" value="Unassembled WGS sequence"/>
</dbReference>